<dbReference type="AlphaFoldDB" id="A0AAV4ZLV3"/>
<evidence type="ECO:0000313" key="4">
    <source>
        <dbReference type="Proteomes" id="UP001055247"/>
    </source>
</evidence>
<sequence length="282" mass="28809">MTTKATGPVSPEALLKAAVSGGKRAADAGAADAATAKAAPAAGTASLRGRLDPRLMGVAGGALALGLICGAGLTAASLPRGGQGEALAEVHAGIDAARTESARIGTEVEQLGRALAALKESQEAARKEIAGRSAGLTERVAKAEQGLSGKIAALGDRFEQAERDQGAKLAALTTQIEKRAAVAVQAPVQQAAAPVVAPTKPEPTQTGSIEPKKAPEKPAVVEAWAVRDVYDGTAILEDRRRRLVEVGPGDSVPGVGRVEGIERRGREWVVVTRQGLITHQAW</sequence>
<reference evidence="3" key="1">
    <citation type="journal article" date="2016" name="Front. Microbiol.">
        <title>Genome Sequence of the Piezophilic, Mesophilic Sulfate-Reducing Bacterium Desulfovibrio indicus J2T.</title>
        <authorList>
            <person name="Cao J."/>
            <person name="Maignien L."/>
            <person name="Shao Z."/>
            <person name="Alain K."/>
            <person name="Jebbar M."/>
        </authorList>
    </citation>
    <scope>NUCLEOTIDE SEQUENCE</scope>
    <source>
        <strain evidence="3">DSM 16372</strain>
    </source>
</reference>
<proteinExistence type="predicted"/>
<evidence type="ECO:0008006" key="5">
    <source>
        <dbReference type="Google" id="ProtNLM"/>
    </source>
</evidence>
<dbReference type="EMBL" id="BPQO01000012">
    <property type="protein sequence ID" value="GJD89511.1"/>
    <property type="molecule type" value="Genomic_DNA"/>
</dbReference>
<comment type="caution">
    <text evidence="3">The sequence shown here is derived from an EMBL/GenBank/DDBJ whole genome shotgun (WGS) entry which is preliminary data.</text>
</comment>
<gene>
    <name evidence="3" type="ORF">BHAOGJBA_3039</name>
</gene>
<name>A0AAV4ZLV3_9HYPH</name>
<accession>A0AAV4ZLV3</accession>
<keyword evidence="2" id="KW-0472">Membrane</keyword>
<protein>
    <recommendedName>
        <fullName evidence="5">SH3b domain-containing protein</fullName>
    </recommendedName>
</protein>
<keyword evidence="2" id="KW-1133">Transmembrane helix</keyword>
<dbReference type="RefSeq" id="WP_066923468.1">
    <property type="nucleotide sequence ID" value="NZ_BPQO01000012.1"/>
</dbReference>
<organism evidence="3 4">
    <name type="scientific">Methylobacterium hispanicum</name>
    <dbReference type="NCBI Taxonomy" id="270350"/>
    <lineage>
        <taxon>Bacteria</taxon>
        <taxon>Pseudomonadati</taxon>
        <taxon>Pseudomonadota</taxon>
        <taxon>Alphaproteobacteria</taxon>
        <taxon>Hyphomicrobiales</taxon>
        <taxon>Methylobacteriaceae</taxon>
        <taxon>Methylobacterium</taxon>
    </lineage>
</organism>
<evidence type="ECO:0000256" key="2">
    <source>
        <dbReference type="SAM" id="Phobius"/>
    </source>
</evidence>
<evidence type="ECO:0000313" key="3">
    <source>
        <dbReference type="EMBL" id="GJD89511.1"/>
    </source>
</evidence>
<keyword evidence="2" id="KW-0812">Transmembrane</keyword>
<feature type="region of interest" description="Disordered" evidence="1">
    <location>
        <begin position="195"/>
        <end position="214"/>
    </location>
</feature>
<evidence type="ECO:0000256" key="1">
    <source>
        <dbReference type="SAM" id="MobiDB-lite"/>
    </source>
</evidence>
<reference evidence="3" key="2">
    <citation type="submission" date="2021-08" db="EMBL/GenBank/DDBJ databases">
        <authorList>
            <person name="Tani A."/>
            <person name="Ola A."/>
            <person name="Ogura Y."/>
            <person name="Katsura K."/>
            <person name="Hayashi T."/>
        </authorList>
    </citation>
    <scope>NUCLEOTIDE SEQUENCE</scope>
    <source>
        <strain evidence="3">DSM 16372</strain>
    </source>
</reference>
<dbReference type="Proteomes" id="UP001055247">
    <property type="component" value="Unassembled WGS sequence"/>
</dbReference>
<feature type="transmembrane region" description="Helical" evidence="2">
    <location>
        <begin position="55"/>
        <end position="78"/>
    </location>
</feature>
<keyword evidence="4" id="KW-1185">Reference proteome</keyword>